<feature type="compositionally biased region" description="Basic and acidic residues" evidence="1">
    <location>
        <begin position="150"/>
        <end position="161"/>
    </location>
</feature>
<dbReference type="Pfam" id="PF25200">
    <property type="entry name" value="DUF7833"/>
    <property type="match status" value="1"/>
</dbReference>
<dbReference type="AlphaFoldDB" id="A0AAW4NPM7"/>
<evidence type="ECO:0000313" key="3">
    <source>
        <dbReference type="EMBL" id="MBW4865669.1"/>
    </source>
</evidence>
<dbReference type="EMBL" id="JAHXRF010000008">
    <property type="protein sequence ID" value="MBW4865669.1"/>
    <property type="molecule type" value="Genomic_DNA"/>
</dbReference>
<dbReference type="Proteomes" id="UP001196873">
    <property type="component" value="Unassembled WGS sequence"/>
</dbReference>
<organism evidence="3 4">
    <name type="scientific">Segatella salivae</name>
    <dbReference type="NCBI Taxonomy" id="228604"/>
    <lineage>
        <taxon>Bacteria</taxon>
        <taxon>Pseudomonadati</taxon>
        <taxon>Bacteroidota</taxon>
        <taxon>Bacteroidia</taxon>
        <taxon>Bacteroidales</taxon>
        <taxon>Prevotellaceae</taxon>
        <taxon>Segatella</taxon>
    </lineage>
</organism>
<name>A0AAW4NPM7_9BACT</name>
<evidence type="ECO:0000313" key="4">
    <source>
        <dbReference type="Proteomes" id="UP001196873"/>
    </source>
</evidence>
<sequence>MEMVKTITLAGNKTARNKRNTGSSQLHLRLELSFLNSYDMAMLKEKYSIAGWGVAIYMMKFLLERRTNCRAPLYAISEIAHSCHKSPKFVLQLINDFPSLFQIESNKKVFYSPFLQQLFGECSARNEETNDGLEKLTNRHIDNQSLSLPKNKELKQEQRTTKEKKRKPSPNPSQGGEFDADEGCLMKNSDADATLKHEEVARNVVAMSQTFPTEGATKQHEAGVSRELLAKLYQDNDYMMCLERIGNLAVRTNCIVRRNLLFWFYHYCQSHGKLVRDEADAKDYLSNLMRPGSNTRAQFMAYQNKIYAIEWEKKHASGQENNSKTNVINPANGYPQSPFATLSYS</sequence>
<feature type="region of interest" description="Disordered" evidence="1">
    <location>
        <begin position="138"/>
        <end position="184"/>
    </location>
</feature>
<gene>
    <name evidence="3" type="ORF">KZY68_06515</name>
</gene>
<evidence type="ECO:0000259" key="2">
    <source>
        <dbReference type="Pfam" id="PF25200"/>
    </source>
</evidence>
<feature type="domain" description="DUF7833" evidence="2">
    <location>
        <begin position="229"/>
        <end position="291"/>
    </location>
</feature>
<accession>A0AAW4NPM7</accession>
<protein>
    <submittedName>
        <fullName evidence="3">FERM and PDZ domain-containing protein 3</fullName>
    </submittedName>
</protein>
<dbReference type="InterPro" id="IPR057155">
    <property type="entry name" value="DUF7833"/>
</dbReference>
<comment type="caution">
    <text evidence="3">The sequence shown here is derived from an EMBL/GenBank/DDBJ whole genome shotgun (WGS) entry which is preliminary data.</text>
</comment>
<reference evidence="3" key="1">
    <citation type="submission" date="2021-07" db="EMBL/GenBank/DDBJ databases">
        <title>Genomic diversity and antimicrobial resistance of Prevotella spp. isolated from chronic lung disease airways.</title>
        <authorList>
            <person name="Webb K.A."/>
            <person name="Olagoke O.S."/>
            <person name="Baird T."/>
            <person name="Neill J."/>
            <person name="Pham A."/>
            <person name="Wells T.J."/>
            <person name="Ramsay K.A."/>
            <person name="Bell S.C."/>
            <person name="Sarovich D.S."/>
            <person name="Price E.P."/>
        </authorList>
    </citation>
    <scope>NUCLEOTIDE SEQUENCE</scope>
    <source>
        <strain evidence="3">SCHI0047.S.3</strain>
    </source>
</reference>
<evidence type="ECO:0000256" key="1">
    <source>
        <dbReference type="SAM" id="MobiDB-lite"/>
    </source>
</evidence>
<proteinExistence type="predicted"/>